<evidence type="ECO:0000256" key="1">
    <source>
        <dbReference type="ARBA" id="ARBA00023157"/>
    </source>
</evidence>
<dbReference type="Pfam" id="PF00059">
    <property type="entry name" value="Lectin_C"/>
    <property type="match status" value="1"/>
</dbReference>
<keyword evidence="4" id="KW-1185">Reference proteome</keyword>
<dbReference type="PROSITE" id="PS00615">
    <property type="entry name" value="C_TYPE_LECTIN_1"/>
    <property type="match status" value="1"/>
</dbReference>
<accession>A0A7K9SMP0</accession>
<dbReference type="InterPro" id="IPR018378">
    <property type="entry name" value="C-type_lectin_CS"/>
</dbReference>
<sequence>QRHCREVLNGELASVHSSARNEQLRDLARTYTIGSLWIGAVTHPKGGQCESNWEDATPWNYANWAPAQPCKLFTTCTALSALDGLWRSHVCFQLRAFICQY</sequence>
<dbReference type="GO" id="GO:0006955">
    <property type="term" value="P:immune response"/>
    <property type="evidence" value="ECO:0007669"/>
    <property type="project" value="InterPro"/>
</dbReference>
<dbReference type="Gene3D" id="3.10.100.10">
    <property type="entry name" value="Mannose-Binding Protein A, subunit A"/>
    <property type="match status" value="1"/>
</dbReference>
<dbReference type="PANTHER" id="PTHR22991">
    <property type="entry name" value="PROTEIN CBG13490"/>
    <property type="match status" value="1"/>
</dbReference>
<name>A0A7K9SMP0_9PICI</name>
<dbReference type="AlphaFoldDB" id="A0A7K9SMP0"/>
<dbReference type="InterPro" id="IPR001304">
    <property type="entry name" value="C-type_lectin-like"/>
</dbReference>
<reference evidence="3 4" key="1">
    <citation type="submission" date="2019-09" db="EMBL/GenBank/DDBJ databases">
        <title>Bird 10,000 Genomes (B10K) Project - Family phase.</title>
        <authorList>
            <person name="Zhang G."/>
        </authorList>
    </citation>
    <scope>NUCLEOTIDE SEQUENCE [LARGE SCALE GENOMIC DNA]</scope>
    <source>
        <strain evidence="3">B10K-DU-001-62</strain>
        <tissue evidence="3">Muscle</tissue>
    </source>
</reference>
<organism evidence="3 4">
    <name type="scientific">Galbula dea</name>
    <dbReference type="NCBI Taxonomy" id="1109041"/>
    <lineage>
        <taxon>Eukaryota</taxon>
        <taxon>Metazoa</taxon>
        <taxon>Chordata</taxon>
        <taxon>Craniata</taxon>
        <taxon>Vertebrata</taxon>
        <taxon>Euteleostomi</taxon>
        <taxon>Archelosauria</taxon>
        <taxon>Archosauria</taxon>
        <taxon>Dinosauria</taxon>
        <taxon>Saurischia</taxon>
        <taxon>Theropoda</taxon>
        <taxon>Coelurosauria</taxon>
        <taxon>Aves</taxon>
        <taxon>Neognathae</taxon>
        <taxon>Neoaves</taxon>
        <taxon>Telluraves</taxon>
        <taxon>Coraciimorphae</taxon>
        <taxon>Piciformes</taxon>
        <taxon>Galbulidae</taxon>
        <taxon>Galbula</taxon>
    </lineage>
</organism>
<dbReference type="PROSITE" id="PS50041">
    <property type="entry name" value="C_TYPE_LECTIN_2"/>
    <property type="match status" value="1"/>
</dbReference>
<dbReference type="EMBL" id="VWZX01001950">
    <property type="protein sequence ID" value="NXI36893.1"/>
    <property type="molecule type" value="Genomic_DNA"/>
</dbReference>
<feature type="non-terminal residue" evidence="3">
    <location>
        <position position="1"/>
    </location>
</feature>
<protein>
    <submittedName>
        <fullName evidence="3">PRG2 protein</fullName>
    </submittedName>
</protein>
<dbReference type="PRINTS" id="PR00770">
    <property type="entry name" value="EMAJORBASICP"/>
</dbReference>
<dbReference type="InterPro" id="IPR016187">
    <property type="entry name" value="CTDL_fold"/>
</dbReference>
<comment type="caution">
    <text evidence="3">The sequence shown here is derived from an EMBL/GenBank/DDBJ whole genome shotgun (WGS) entry which is preliminary data.</text>
</comment>
<dbReference type="Proteomes" id="UP000566440">
    <property type="component" value="Unassembled WGS sequence"/>
</dbReference>
<dbReference type="InterPro" id="IPR050976">
    <property type="entry name" value="Snaclec"/>
</dbReference>
<feature type="non-terminal residue" evidence="3">
    <location>
        <position position="101"/>
    </location>
</feature>
<dbReference type="PANTHER" id="PTHR22991:SF40">
    <property type="entry name" value="PROTEIN CBG13490"/>
    <property type="match status" value="1"/>
</dbReference>
<feature type="domain" description="C-type lectin" evidence="2">
    <location>
        <begin position="1"/>
        <end position="100"/>
    </location>
</feature>
<gene>
    <name evidence="3" type="primary">Prg2</name>
    <name evidence="3" type="ORF">GALDEA_R13955</name>
</gene>
<proteinExistence type="predicted"/>
<dbReference type="InterPro" id="IPR002352">
    <property type="entry name" value="Eosinophil_major_basic"/>
</dbReference>
<evidence type="ECO:0000313" key="3">
    <source>
        <dbReference type="EMBL" id="NXI36893.1"/>
    </source>
</evidence>
<dbReference type="OrthoDB" id="6369810at2759"/>
<dbReference type="SUPFAM" id="SSF56436">
    <property type="entry name" value="C-type lectin-like"/>
    <property type="match status" value="1"/>
</dbReference>
<dbReference type="InterPro" id="IPR016186">
    <property type="entry name" value="C-type_lectin-like/link_sf"/>
</dbReference>
<evidence type="ECO:0000313" key="4">
    <source>
        <dbReference type="Proteomes" id="UP000566440"/>
    </source>
</evidence>
<keyword evidence="1" id="KW-1015">Disulfide bond</keyword>
<evidence type="ECO:0000259" key="2">
    <source>
        <dbReference type="PROSITE" id="PS50041"/>
    </source>
</evidence>